<dbReference type="EMBL" id="CP000513">
    <property type="protein sequence ID" value="ABQ13160.1"/>
    <property type="molecule type" value="Genomic_DNA"/>
</dbReference>
<evidence type="ECO:0000256" key="1">
    <source>
        <dbReference type="ARBA" id="ARBA00023015"/>
    </source>
</evidence>
<keyword evidence="6" id="KW-1185">Reference proteome</keyword>
<dbReference type="AlphaFoldDB" id="A5EVS6"/>
<dbReference type="InterPro" id="IPR019888">
    <property type="entry name" value="Tscrpt_reg_AsnC-like"/>
</dbReference>
<dbReference type="SUPFAM" id="SSF46785">
    <property type="entry name" value="Winged helix' DNA-binding domain"/>
    <property type="match status" value="1"/>
</dbReference>
<proteinExistence type="predicted"/>
<dbReference type="SUPFAM" id="SSF54909">
    <property type="entry name" value="Dimeric alpha+beta barrel"/>
    <property type="match status" value="1"/>
</dbReference>
<keyword evidence="1" id="KW-0805">Transcription regulation</keyword>
<dbReference type="InterPro" id="IPR011008">
    <property type="entry name" value="Dimeric_a/b-barrel"/>
</dbReference>
<evidence type="ECO:0000256" key="2">
    <source>
        <dbReference type="ARBA" id="ARBA00023125"/>
    </source>
</evidence>
<evidence type="ECO:0000313" key="6">
    <source>
        <dbReference type="Proteomes" id="UP000000248"/>
    </source>
</evidence>
<dbReference type="GO" id="GO:0005829">
    <property type="term" value="C:cytosol"/>
    <property type="evidence" value="ECO:0007669"/>
    <property type="project" value="TreeGrafter"/>
</dbReference>
<dbReference type="Proteomes" id="UP000000248">
    <property type="component" value="Chromosome"/>
</dbReference>
<dbReference type="InterPro" id="IPR000485">
    <property type="entry name" value="AsnC-type_HTH_dom"/>
</dbReference>
<dbReference type="PRINTS" id="PR00033">
    <property type="entry name" value="HTHASNC"/>
</dbReference>
<dbReference type="GO" id="GO:0043200">
    <property type="term" value="P:response to amino acid"/>
    <property type="evidence" value="ECO:0007669"/>
    <property type="project" value="TreeGrafter"/>
</dbReference>
<dbReference type="InterPro" id="IPR036388">
    <property type="entry name" value="WH-like_DNA-bd_sf"/>
</dbReference>
<accession>A5EVS6</accession>
<organism evidence="5 6">
    <name type="scientific">Dichelobacter nodosus (strain VCS1703A)</name>
    <dbReference type="NCBI Taxonomy" id="246195"/>
    <lineage>
        <taxon>Bacteria</taxon>
        <taxon>Pseudomonadati</taxon>
        <taxon>Pseudomonadota</taxon>
        <taxon>Gammaproteobacteria</taxon>
        <taxon>Cardiobacteriales</taxon>
        <taxon>Cardiobacteriaceae</taxon>
        <taxon>Dichelobacter</taxon>
    </lineage>
</organism>
<gene>
    <name evidence="5" type="ordered locus">DNO_0469</name>
</gene>
<dbReference type="Gene3D" id="3.30.70.920">
    <property type="match status" value="1"/>
</dbReference>
<dbReference type="PANTHER" id="PTHR30154:SF34">
    <property type="entry name" value="TRANSCRIPTIONAL REGULATOR AZLB"/>
    <property type="match status" value="1"/>
</dbReference>
<dbReference type="InterPro" id="IPR019887">
    <property type="entry name" value="Tscrpt_reg_AsnC/Lrp_C"/>
</dbReference>
<dbReference type="InterPro" id="IPR036390">
    <property type="entry name" value="WH_DNA-bd_sf"/>
</dbReference>
<dbReference type="eggNOG" id="COG1522">
    <property type="taxonomic scope" value="Bacteria"/>
</dbReference>
<evidence type="ECO:0000256" key="3">
    <source>
        <dbReference type="ARBA" id="ARBA00023163"/>
    </source>
</evidence>
<keyword evidence="3" id="KW-0804">Transcription</keyword>
<dbReference type="OrthoDB" id="166264at2"/>
<dbReference type="HOGENOM" id="CLU_091233_0_3_6"/>
<feature type="domain" description="HTH asnC-type" evidence="4">
    <location>
        <begin position="8"/>
        <end position="69"/>
    </location>
</feature>
<dbReference type="KEGG" id="dno:DNO_0469"/>
<dbReference type="STRING" id="246195.DNO_0469"/>
<dbReference type="CDD" id="cd00090">
    <property type="entry name" value="HTH_ARSR"/>
    <property type="match status" value="1"/>
</dbReference>
<protein>
    <submittedName>
        <fullName evidence="5">AsnC family transcriptional regulator</fullName>
    </submittedName>
</protein>
<dbReference type="RefSeq" id="WP_012030805.1">
    <property type="nucleotide sequence ID" value="NC_009446.1"/>
</dbReference>
<dbReference type="GO" id="GO:0043565">
    <property type="term" value="F:sequence-specific DNA binding"/>
    <property type="evidence" value="ECO:0007669"/>
    <property type="project" value="InterPro"/>
</dbReference>
<evidence type="ECO:0000313" key="5">
    <source>
        <dbReference type="EMBL" id="ABQ13160.1"/>
    </source>
</evidence>
<dbReference type="Pfam" id="PF13412">
    <property type="entry name" value="HTH_24"/>
    <property type="match status" value="1"/>
</dbReference>
<dbReference type="PROSITE" id="PS50956">
    <property type="entry name" value="HTH_ASNC_2"/>
    <property type="match status" value="1"/>
</dbReference>
<dbReference type="Pfam" id="PF01037">
    <property type="entry name" value="AsnC_trans_reg"/>
    <property type="match status" value="1"/>
</dbReference>
<dbReference type="InterPro" id="IPR011991">
    <property type="entry name" value="ArsR-like_HTH"/>
</dbReference>
<evidence type="ECO:0000259" key="4">
    <source>
        <dbReference type="PROSITE" id="PS50956"/>
    </source>
</evidence>
<dbReference type="SMART" id="SM00344">
    <property type="entry name" value="HTH_ASNC"/>
    <property type="match status" value="1"/>
</dbReference>
<dbReference type="GO" id="GO:0006355">
    <property type="term" value="P:regulation of DNA-templated transcription"/>
    <property type="evidence" value="ECO:0007669"/>
    <property type="project" value="UniProtKB-ARBA"/>
</dbReference>
<sequence length="157" mass="17915">MSDKTQFLDEIDKRILEILSQDGRINNLALAQKVNLSPTPCARRVKRLEEQGVIDGYMACLNHQALGFPFSAFVAVTMDQHTPDRYADFERTVEGFPEVVRMSVVTGRSEDYLLQVVVKNMAEYESFLLGRLNRIPGVANVHSSFEMRRIIDRQPKP</sequence>
<dbReference type="Gene3D" id="1.10.10.10">
    <property type="entry name" value="Winged helix-like DNA-binding domain superfamily/Winged helix DNA-binding domain"/>
    <property type="match status" value="1"/>
</dbReference>
<keyword evidence="2" id="KW-0238">DNA-binding</keyword>
<dbReference type="PANTHER" id="PTHR30154">
    <property type="entry name" value="LEUCINE-RESPONSIVE REGULATORY PROTEIN"/>
    <property type="match status" value="1"/>
</dbReference>
<reference evidence="5 6" key="1">
    <citation type="journal article" date="2007" name="Nat. Biotechnol.">
        <title>Genome sequence and identification of candidate vaccine antigens from the animal pathogen Dichelobacter nodosus.</title>
        <authorList>
            <person name="Myers G.S."/>
            <person name="Parker D."/>
            <person name="Al-Hasani K."/>
            <person name="Kennan R.M."/>
            <person name="Seemann T."/>
            <person name="Ren Q."/>
            <person name="Badger J.H."/>
            <person name="Selengut J.D."/>
            <person name="Deboy R.T."/>
            <person name="Tettelin H."/>
            <person name="Boyce J.D."/>
            <person name="McCarl V.P."/>
            <person name="Han X."/>
            <person name="Nelson W.C."/>
            <person name="Madupu R."/>
            <person name="Mohamoud Y."/>
            <person name="Holley T."/>
            <person name="Fedorova N."/>
            <person name="Khouri H."/>
            <person name="Bottomley S.P."/>
            <person name="Whittington R.J."/>
            <person name="Adler B."/>
            <person name="Songer J.G."/>
            <person name="Rood J.I."/>
            <person name="Paulsen I.T."/>
        </authorList>
    </citation>
    <scope>NUCLEOTIDE SEQUENCE [LARGE SCALE GENOMIC DNA]</scope>
    <source>
        <strain evidence="5 6">VCS1703A</strain>
    </source>
</reference>
<name>A5EVS6_DICNV</name>